<comment type="caution">
    <text evidence="1">The sequence shown here is derived from an EMBL/GenBank/DDBJ whole genome shotgun (WGS) entry which is preliminary data.</text>
</comment>
<reference evidence="1 2" key="1">
    <citation type="submission" date="2020-07" db="EMBL/GenBank/DDBJ databases">
        <title>Sequencing the genomes of 1000 actinobacteria strains.</title>
        <authorList>
            <person name="Klenk H.-P."/>
        </authorList>
    </citation>
    <scope>NUCLEOTIDE SEQUENCE [LARGE SCALE GENOMIC DNA]</scope>
    <source>
        <strain evidence="1 2">DSM 15475</strain>
    </source>
</reference>
<accession>A0A7Z0KC37</accession>
<gene>
    <name evidence="1" type="ORF">HNR09_001658</name>
</gene>
<keyword evidence="2" id="KW-1185">Reference proteome</keyword>
<organism evidence="1 2">
    <name type="scientific">Nesterenkonia xinjiangensis</name>
    <dbReference type="NCBI Taxonomy" id="225327"/>
    <lineage>
        <taxon>Bacteria</taxon>
        <taxon>Bacillati</taxon>
        <taxon>Actinomycetota</taxon>
        <taxon>Actinomycetes</taxon>
        <taxon>Micrococcales</taxon>
        <taxon>Micrococcaceae</taxon>
        <taxon>Nesterenkonia</taxon>
    </lineage>
</organism>
<proteinExistence type="predicted"/>
<dbReference type="AlphaFoldDB" id="A0A7Z0KC37"/>
<evidence type="ECO:0000313" key="2">
    <source>
        <dbReference type="Proteomes" id="UP000535437"/>
    </source>
</evidence>
<dbReference type="EMBL" id="JACCFY010000001">
    <property type="protein sequence ID" value="NYJ78247.1"/>
    <property type="molecule type" value="Genomic_DNA"/>
</dbReference>
<protein>
    <submittedName>
        <fullName evidence="1">Uncharacterized protein</fullName>
    </submittedName>
</protein>
<dbReference type="Proteomes" id="UP000535437">
    <property type="component" value="Unassembled WGS sequence"/>
</dbReference>
<sequence length="64" mass="7455">MSAGLIDRVTDEQLHAERTELLARIGMSEEELIRRGDAWTLATEEQWQALSRLENIRFLLELDD</sequence>
<name>A0A7Z0KC37_9MICC</name>
<evidence type="ECO:0000313" key="1">
    <source>
        <dbReference type="EMBL" id="NYJ78247.1"/>
    </source>
</evidence>
<dbReference type="RefSeq" id="WP_179541615.1">
    <property type="nucleotide sequence ID" value="NZ_BAAALL010000002.1"/>
</dbReference>